<reference evidence="11" key="1">
    <citation type="submission" date="2023-03" db="EMBL/GenBank/DDBJ databases">
        <title>Chromosome-level genomes of two armyworms, Mythimna separata and Mythimna loreyi, provide insights into the biosynthesis and reception of sex pheromones.</title>
        <authorList>
            <person name="Zhao H."/>
        </authorList>
    </citation>
    <scope>NUCLEOTIDE SEQUENCE</scope>
    <source>
        <strain evidence="11">BeijingLab</strain>
        <tissue evidence="11">Pupa</tissue>
    </source>
</reference>
<evidence type="ECO:0000256" key="4">
    <source>
        <dbReference type="ARBA" id="ARBA00022679"/>
    </source>
</evidence>
<dbReference type="EC" id="2.6.1.2" evidence="8"/>
<dbReference type="EMBL" id="JARGEI010000020">
    <property type="protein sequence ID" value="KAJ8713759.1"/>
    <property type="molecule type" value="Genomic_DNA"/>
</dbReference>
<protein>
    <recommendedName>
        <fullName evidence="8">alanine transaminase</fullName>
        <ecNumber evidence="8">2.6.1.2</ecNumber>
    </recommendedName>
</protein>
<comment type="subunit">
    <text evidence="2">Homodimer.</text>
</comment>
<dbReference type="InterPro" id="IPR015421">
    <property type="entry name" value="PyrdxlP-dep_Trfase_major"/>
</dbReference>
<evidence type="ECO:0000256" key="2">
    <source>
        <dbReference type="ARBA" id="ARBA00011738"/>
    </source>
</evidence>
<dbReference type="InterPro" id="IPR004839">
    <property type="entry name" value="Aminotransferase_I/II_large"/>
</dbReference>
<feature type="domain" description="Aminotransferase class I/classII large" evidence="10">
    <location>
        <begin position="59"/>
        <end position="430"/>
    </location>
</feature>
<gene>
    <name evidence="11" type="ORF">PYW07_014129</name>
</gene>
<evidence type="ECO:0000256" key="7">
    <source>
        <dbReference type="ARBA" id="ARBA00025785"/>
    </source>
</evidence>
<dbReference type="Proteomes" id="UP001231518">
    <property type="component" value="Chromosome 4"/>
</dbReference>
<comment type="catalytic activity">
    <reaction evidence="9">
        <text>L-alanine + 2-oxoglutarate = pyruvate + L-glutamate</text>
        <dbReference type="Rhea" id="RHEA:19453"/>
        <dbReference type="ChEBI" id="CHEBI:15361"/>
        <dbReference type="ChEBI" id="CHEBI:16810"/>
        <dbReference type="ChEBI" id="CHEBI:29985"/>
        <dbReference type="ChEBI" id="CHEBI:57972"/>
        <dbReference type="EC" id="2.6.1.2"/>
    </reaction>
</comment>
<evidence type="ECO:0000256" key="3">
    <source>
        <dbReference type="ARBA" id="ARBA00022576"/>
    </source>
</evidence>
<comment type="similarity">
    <text evidence="7">Belongs to the class-I pyridoxal-phosphate-dependent aminotransferase family. Alanine aminotransferase subfamily.</text>
</comment>
<dbReference type="Gene3D" id="3.90.1150.10">
    <property type="entry name" value="Aspartate Aminotransferase, domain 1"/>
    <property type="match status" value="1"/>
</dbReference>
<evidence type="ECO:0000256" key="1">
    <source>
        <dbReference type="ARBA" id="ARBA00001933"/>
    </source>
</evidence>
<dbReference type="FunFam" id="1.10.287.1970:FF:000001">
    <property type="entry name" value="Alanine aminotransferase 2"/>
    <property type="match status" value="1"/>
</dbReference>
<keyword evidence="5" id="KW-0663">Pyridoxal phosphate</keyword>
<accession>A0AAD7YGF7</accession>
<comment type="pathway">
    <text evidence="6">Amino-acid degradation; L-alanine degradation via transaminase pathway; pyruvate from L-alanine: step 1/1.</text>
</comment>
<proteinExistence type="inferred from homology"/>
<comment type="caution">
    <text evidence="11">The sequence shown here is derived from an EMBL/GenBank/DDBJ whole genome shotgun (WGS) entry which is preliminary data.</text>
</comment>
<evidence type="ECO:0000259" key="10">
    <source>
        <dbReference type="Pfam" id="PF00155"/>
    </source>
</evidence>
<dbReference type="CDD" id="cd00609">
    <property type="entry name" value="AAT_like"/>
    <property type="match status" value="1"/>
</dbReference>
<comment type="cofactor">
    <cofactor evidence="1">
        <name>pyridoxal 5'-phosphate</name>
        <dbReference type="ChEBI" id="CHEBI:597326"/>
    </cofactor>
</comment>
<evidence type="ECO:0000256" key="8">
    <source>
        <dbReference type="ARBA" id="ARBA00026106"/>
    </source>
</evidence>
<keyword evidence="3" id="KW-0032">Aminotransferase</keyword>
<keyword evidence="4" id="KW-0808">Transferase</keyword>
<evidence type="ECO:0000256" key="9">
    <source>
        <dbReference type="ARBA" id="ARBA00047412"/>
    </source>
</evidence>
<dbReference type="PANTHER" id="PTHR11751">
    <property type="entry name" value="ALANINE AMINOTRANSFERASE"/>
    <property type="match status" value="1"/>
</dbReference>
<organism evidence="11 12">
    <name type="scientific">Mythimna separata</name>
    <name type="common">Oriental armyworm</name>
    <name type="synonym">Pseudaletia separata</name>
    <dbReference type="NCBI Taxonomy" id="271217"/>
    <lineage>
        <taxon>Eukaryota</taxon>
        <taxon>Metazoa</taxon>
        <taxon>Ecdysozoa</taxon>
        <taxon>Arthropoda</taxon>
        <taxon>Hexapoda</taxon>
        <taxon>Insecta</taxon>
        <taxon>Pterygota</taxon>
        <taxon>Neoptera</taxon>
        <taxon>Endopterygota</taxon>
        <taxon>Lepidoptera</taxon>
        <taxon>Glossata</taxon>
        <taxon>Ditrysia</taxon>
        <taxon>Noctuoidea</taxon>
        <taxon>Noctuidae</taxon>
        <taxon>Noctuinae</taxon>
        <taxon>Hadenini</taxon>
        <taxon>Mythimna</taxon>
    </lineage>
</organism>
<dbReference type="Pfam" id="PF00155">
    <property type="entry name" value="Aminotran_1_2"/>
    <property type="match status" value="1"/>
</dbReference>
<dbReference type="PANTHER" id="PTHR11751:SF29">
    <property type="entry name" value="ALANINE TRANSAMINASE"/>
    <property type="match status" value="1"/>
</dbReference>
<dbReference type="GO" id="GO:0030170">
    <property type="term" value="F:pyridoxal phosphate binding"/>
    <property type="evidence" value="ECO:0007669"/>
    <property type="project" value="InterPro"/>
</dbReference>
<dbReference type="Gene3D" id="3.40.640.10">
    <property type="entry name" value="Type I PLP-dependent aspartate aminotransferase-like (Major domain)"/>
    <property type="match status" value="1"/>
</dbReference>
<dbReference type="AlphaFoldDB" id="A0AAD7YGF7"/>
<dbReference type="SUPFAM" id="SSF53383">
    <property type="entry name" value="PLP-dependent transferases"/>
    <property type="match status" value="1"/>
</dbReference>
<evidence type="ECO:0000256" key="5">
    <source>
        <dbReference type="ARBA" id="ARBA00022898"/>
    </source>
</evidence>
<dbReference type="FunFam" id="3.90.1150.10:FF:000151">
    <property type="entry name" value="Alanine aminotransferase 2"/>
    <property type="match status" value="1"/>
</dbReference>
<dbReference type="GO" id="GO:0004021">
    <property type="term" value="F:L-alanine:2-oxoglutarate aminotransferase activity"/>
    <property type="evidence" value="ECO:0007669"/>
    <property type="project" value="UniProtKB-EC"/>
</dbReference>
<dbReference type="FunFam" id="3.40.640.10:FF:000012">
    <property type="entry name" value="alanine aminotransferase 2"/>
    <property type="match status" value="1"/>
</dbReference>
<dbReference type="Gene3D" id="1.10.287.1970">
    <property type="match status" value="1"/>
</dbReference>
<name>A0AAD7YGF7_MYTSE</name>
<dbReference type="InterPro" id="IPR015424">
    <property type="entry name" value="PyrdxlP-dep_Trfase"/>
</dbReference>
<evidence type="ECO:0000313" key="11">
    <source>
        <dbReference type="EMBL" id="KAJ8713759.1"/>
    </source>
</evidence>
<evidence type="ECO:0000256" key="6">
    <source>
        <dbReference type="ARBA" id="ARBA00025708"/>
    </source>
</evidence>
<sequence>MEIQKELEKGMQKPFKRIISANIGDAHAMGQLPITFFRQVLSCVLNPAQIKSADFPHDVKARACELLAGCGGAAGSYTPGTGMECVRRHVADFIARRDGYSADWQDICLTQGASAGIKHCLQMFCTTLGAKDSGVMIPVPQYPLYPAALAEYGLGQVDYYLNEDKNWSVERTELERAYVEGSKTHDVRALVVINPGNPTGQVLSEENMKGIVEFAQKYGLFVLADEVNQENVYAEGSKFTSFKKIIMDMGPPYNETELASFMSISKGYMGECGLRGGWMELVNMDPDVQANLYKAISAMRCPNTIGQCIIDMVARPPHPSEPSYDQWMQEKSGVLNSLEERSKMVVDTFNKMVGFTCNGVQGAMFAFPRIDLPLKAVVAARADKQSPDVFYAFKLLEETGICIVPGSRFGQLPGTHHFRTSILPQTELLREMLDYMELFHGKFTLQFS</sequence>
<dbReference type="InterPro" id="IPR045088">
    <property type="entry name" value="ALAT1/2-like"/>
</dbReference>
<dbReference type="InterPro" id="IPR015422">
    <property type="entry name" value="PyrdxlP-dep_Trfase_small"/>
</dbReference>
<evidence type="ECO:0000313" key="12">
    <source>
        <dbReference type="Proteomes" id="UP001231518"/>
    </source>
</evidence>
<keyword evidence="12" id="KW-1185">Reference proteome</keyword>